<evidence type="ECO:0000256" key="1">
    <source>
        <dbReference type="ARBA" id="ARBA00007447"/>
    </source>
</evidence>
<comment type="caution">
    <text evidence="6">The sequence shown here is derived from an EMBL/GenBank/DDBJ whole genome shotgun (WGS) entry which is preliminary data.</text>
</comment>
<dbReference type="SUPFAM" id="SSF50630">
    <property type="entry name" value="Acid proteases"/>
    <property type="match status" value="1"/>
</dbReference>
<feature type="compositionally biased region" description="Polar residues" evidence="2">
    <location>
        <begin position="402"/>
        <end position="411"/>
    </location>
</feature>
<evidence type="ECO:0000313" key="6">
    <source>
        <dbReference type="EMBL" id="TYJ57981.1"/>
    </source>
</evidence>
<dbReference type="Gene3D" id="2.40.70.10">
    <property type="entry name" value="Acid Proteases"/>
    <property type="match status" value="2"/>
</dbReference>
<evidence type="ECO:0000259" key="5">
    <source>
        <dbReference type="PROSITE" id="PS51767"/>
    </source>
</evidence>
<dbReference type="PANTHER" id="PTHR47966:SF74">
    <property type="entry name" value="AGR407CP"/>
    <property type="match status" value="1"/>
</dbReference>
<feature type="region of interest" description="Disordered" evidence="2">
    <location>
        <begin position="603"/>
        <end position="635"/>
    </location>
</feature>
<evidence type="ECO:0000256" key="2">
    <source>
        <dbReference type="SAM" id="MobiDB-lite"/>
    </source>
</evidence>
<dbReference type="InterPro" id="IPR034164">
    <property type="entry name" value="Pepsin-like_dom"/>
</dbReference>
<feature type="compositionally biased region" description="Low complexity" evidence="2">
    <location>
        <begin position="343"/>
        <end position="357"/>
    </location>
</feature>
<dbReference type="GO" id="GO:0006508">
    <property type="term" value="P:proteolysis"/>
    <property type="evidence" value="ECO:0007669"/>
    <property type="project" value="InterPro"/>
</dbReference>
<dbReference type="CDD" id="cd05471">
    <property type="entry name" value="pepsin_like"/>
    <property type="match status" value="1"/>
</dbReference>
<comment type="similarity">
    <text evidence="1">Belongs to the peptidase A1 family.</text>
</comment>
<feature type="compositionally biased region" description="Low complexity" evidence="2">
    <location>
        <begin position="412"/>
        <end position="430"/>
    </location>
</feature>
<dbReference type="AlphaFoldDB" id="A0A5D3B5Z7"/>
<feature type="chain" id="PRO_5023076635" description="Peptidase A1 domain-containing protein" evidence="4">
    <location>
        <begin position="20"/>
        <end position="752"/>
    </location>
</feature>
<feature type="region of interest" description="Disordered" evidence="2">
    <location>
        <begin position="342"/>
        <end position="362"/>
    </location>
</feature>
<dbReference type="FunFam" id="2.40.70.10:FF:000135">
    <property type="entry name" value="Peptidase, putative"/>
    <property type="match status" value="1"/>
</dbReference>
<feature type="signal peptide" evidence="4">
    <location>
        <begin position="1"/>
        <end position="19"/>
    </location>
</feature>
<feature type="region of interest" description="Disordered" evidence="2">
    <location>
        <begin position="282"/>
        <end position="304"/>
    </location>
</feature>
<keyword evidence="7" id="KW-1185">Reference proteome</keyword>
<keyword evidence="3" id="KW-0472">Membrane</keyword>
<dbReference type="InterPro" id="IPR001461">
    <property type="entry name" value="Aspartic_peptidase_A1"/>
</dbReference>
<dbReference type="Proteomes" id="UP000322245">
    <property type="component" value="Unassembled WGS sequence"/>
</dbReference>
<feature type="compositionally biased region" description="Low complexity" evidence="2">
    <location>
        <begin position="607"/>
        <end position="635"/>
    </location>
</feature>
<dbReference type="EMBL" id="NIDF01000008">
    <property type="protein sequence ID" value="TYJ57981.1"/>
    <property type="molecule type" value="Genomic_DNA"/>
</dbReference>
<evidence type="ECO:0000256" key="3">
    <source>
        <dbReference type="SAM" id="Phobius"/>
    </source>
</evidence>
<keyword evidence="4" id="KW-0732">Signal</keyword>
<gene>
    <name evidence="6" type="ORF">B9479_001339</name>
</gene>
<accession>A0A5D3B5Z7</accession>
<feature type="region of interest" description="Disordered" evidence="2">
    <location>
        <begin position="402"/>
        <end position="444"/>
    </location>
</feature>
<reference evidence="6 7" key="1">
    <citation type="submission" date="2017-05" db="EMBL/GenBank/DDBJ databases">
        <title>The Genome Sequence of Tsuchiyaea wingfieldii DSM 27421.</title>
        <authorList>
            <person name="Cuomo C."/>
            <person name="Passer A."/>
            <person name="Billmyre B."/>
            <person name="Heitman J."/>
        </authorList>
    </citation>
    <scope>NUCLEOTIDE SEQUENCE [LARGE SCALE GENOMIC DNA]</scope>
    <source>
        <strain evidence="6 7">DSM 27421</strain>
    </source>
</reference>
<evidence type="ECO:0000313" key="7">
    <source>
        <dbReference type="Proteomes" id="UP000322245"/>
    </source>
</evidence>
<name>A0A5D3B5Z7_9TREE</name>
<organism evidence="6 7">
    <name type="scientific">Cryptococcus floricola</name>
    <dbReference type="NCBI Taxonomy" id="2591691"/>
    <lineage>
        <taxon>Eukaryota</taxon>
        <taxon>Fungi</taxon>
        <taxon>Dikarya</taxon>
        <taxon>Basidiomycota</taxon>
        <taxon>Agaricomycotina</taxon>
        <taxon>Tremellomycetes</taxon>
        <taxon>Tremellales</taxon>
        <taxon>Cryptococcaceae</taxon>
        <taxon>Cryptococcus</taxon>
    </lineage>
</organism>
<feature type="transmembrane region" description="Helical" evidence="3">
    <location>
        <begin position="732"/>
        <end position="751"/>
    </location>
</feature>
<dbReference type="PANTHER" id="PTHR47966">
    <property type="entry name" value="BETA-SITE APP-CLEAVING ENZYME, ISOFORM A-RELATED"/>
    <property type="match status" value="1"/>
</dbReference>
<dbReference type="PRINTS" id="PR00792">
    <property type="entry name" value="PEPSIN"/>
</dbReference>
<evidence type="ECO:0000256" key="4">
    <source>
        <dbReference type="SAM" id="SignalP"/>
    </source>
</evidence>
<keyword evidence="3" id="KW-1133">Transmembrane helix</keyword>
<dbReference type="GO" id="GO:0004190">
    <property type="term" value="F:aspartic-type endopeptidase activity"/>
    <property type="evidence" value="ECO:0007669"/>
    <property type="project" value="InterPro"/>
</dbReference>
<proteinExistence type="inferred from homology"/>
<keyword evidence="3" id="KW-0812">Transmembrane</keyword>
<dbReference type="InterPro" id="IPR033121">
    <property type="entry name" value="PEPTIDASE_A1"/>
</dbReference>
<feature type="domain" description="Peptidase A1" evidence="5">
    <location>
        <begin position="135"/>
        <end position="603"/>
    </location>
</feature>
<dbReference type="PROSITE" id="PS51767">
    <property type="entry name" value="PEPTIDASE_A1"/>
    <property type="match status" value="1"/>
</dbReference>
<sequence>MVHAAHFLTIISLLPLSLAVSVSTPLNATTQPAPNPPFANLALPPAHAARYVLGVAHPSPSTTHSHGIKRNVEKSRGVRAHSPRDLPAIVGDIPAITIGGIDLPLIARSHSGSSLSKRSTDNATLLPLATTENTFIVPVSIGSPPTTYPLQLDLASSDLLLASSLCTSSSCPSSSSTNPYYDVAKSQAGWEEVNGNGTLWNTSYSDGTVASGFIGREVVTLGESVVQGQVFGVINSTNLTLSDQKISGILGLGFPRLSVMGHVLLKESEAATTLNATLTATDNTTSSATGTSNSSSTSTTSSANATSTDIAYLPTLLENLVRTPHLPYPVFALALAPPIDDPSSSTSSSAASASSTTRYDPSHGSLTLGGVSAFYVDEKEGSGRTVGDIEWFDVVPFGQPLTTNDTSAENVTTSDATATATASTSSSASSMRKRSDESQIDSLPASTTALSREEYLQWALTLQNISLNGTVITPNSSYASLGLGSVALLDAGFNGIAGPQQDVTRIFSKITDAREVKTGQWVVPCNTKMTIGFSFGGRYIQLQPSDWIYAGVANSELCMAWPIAQEDTGDGIDWQLGTPFLKNVYSIFSYGINGKQAPLVGFLPMESSSDTSDNSTTTSETSTADPDSPTPTTIEGLSLTTTLKTKLPNAVLASPTFPTPSYAYSSSPSVLQTGALQYMGLGNGTEYEVGDVAVVSVDSSAVSSIAVGGGSSNSGGAVSGAERRVLGSGTGLGVGMIAGGVLLGTMLIGSFA</sequence>
<protein>
    <recommendedName>
        <fullName evidence="5">Peptidase A1 domain-containing protein</fullName>
    </recommendedName>
</protein>
<dbReference type="Pfam" id="PF00026">
    <property type="entry name" value="Asp"/>
    <property type="match status" value="2"/>
</dbReference>
<dbReference type="InterPro" id="IPR021109">
    <property type="entry name" value="Peptidase_aspartic_dom_sf"/>
</dbReference>